<evidence type="ECO:0000256" key="4">
    <source>
        <dbReference type="ARBA" id="ARBA00022679"/>
    </source>
</evidence>
<evidence type="ECO:0000256" key="8">
    <source>
        <dbReference type="ARBA" id="ARBA00022777"/>
    </source>
</evidence>
<dbReference type="FunFam" id="1.10.510.10:FF:000287">
    <property type="entry name" value="probable LRR receptor-like serine/threonine-protein kinase RKF3"/>
    <property type="match status" value="1"/>
</dbReference>
<evidence type="ECO:0000313" key="20">
    <source>
        <dbReference type="EMBL" id="KAH7301515.1"/>
    </source>
</evidence>
<dbReference type="OrthoDB" id="122279at2759"/>
<dbReference type="PROSITE" id="PS50011">
    <property type="entry name" value="PROTEIN_KINASE_DOM"/>
    <property type="match status" value="1"/>
</dbReference>
<evidence type="ECO:0000256" key="12">
    <source>
        <dbReference type="ARBA" id="ARBA00023170"/>
    </source>
</evidence>
<keyword evidence="11 17" id="KW-0472">Membrane</keyword>
<name>A0A8T2S0Z8_CERRI</name>
<gene>
    <name evidence="20" type="ORF">KP509_23G030600</name>
</gene>
<keyword evidence="4" id="KW-0808">Transferase</keyword>
<dbReference type="AlphaFoldDB" id="A0A8T2S0Z8"/>
<evidence type="ECO:0000256" key="3">
    <source>
        <dbReference type="ARBA" id="ARBA00022527"/>
    </source>
</evidence>
<feature type="transmembrane region" description="Helical" evidence="17">
    <location>
        <begin position="228"/>
        <end position="254"/>
    </location>
</feature>
<evidence type="ECO:0000259" key="19">
    <source>
        <dbReference type="PROSITE" id="PS50011"/>
    </source>
</evidence>
<feature type="binding site" evidence="16">
    <location>
        <position position="326"/>
    </location>
    <ligand>
        <name>ATP</name>
        <dbReference type="ChEBI" id="CHEBI:30616"/>
    </ligand>
</feature>
<reference evidence="20 21" key="1">
    <citation type="submission" date="2021-08" db="EMBL/GenBank/DDBJ databases">
        <title>WGS assembly of Ceratopteris richardii.</title>
        <authorList>
            <person name="Marchant D.B."/>
            <person name="Chen G."/>
            <person name="Jenkins J."/>
            <person name="Shu S."/>
            <person name="Leebens-Mack J."/>
            <person name="Grimwood J."/>
            <person name="Schmutz J."/>
            <person name="Soltis P."/>
            <person name="Soltis D."/>
            <person name="Chen Z.-H."/>
        </authorList>
    </citation>
    <scope>NUCLEOTIDE SEQUENCE [LARGE SCALE GENOMIC DNA]</scope>
    <source>
        <strain evidence="20">Whitten #5841</strain>
        <tissue evidence="20">Leaf</tissue>
    </source>
</reference>
<keyword evidence="12" id="KW-0675">Receptor</keyword>
<comment type="catalytic activity">
    <reaction evidence="15">
        <text>L-seryl-[protein] + ATP = O-phospho-L-seryl-[protein] + ADP + H(+)</text>
        <dbReference type="Rhea" id="RHEA:17989"/>
        <dbReference type="Rhea" id="RHEA-COMP:9863"/>
        <dbReference type="Rhea" id="RHEA-COMP:11604"/>
        <dbReference type="ChEBI" id="CHEBI:15378"/>
        <dbReference type="ChEBI" id="CHEBI:29999"/>
        <dbReference type="ChEBI" id="CHEBI:30616"/>
        <dbReference type="ChEBI" id="CHEBI:83421"/>
        <dbReference type="ChEBI" id="CHEBI:456216"/>
        <dbReference type="EC" id="2.7.11.1"/>
    </reaction>
</comment>
<protein>
    <recommendedName>
        <fullName evidence="2">non-specific serine/threonine protein kinase</fullName>
        <ecNumber evidence="2">2.7.11.1</ecNumber>
    </recommendedName>
</protein>
<organism evidence="20 21">
    <name type="scientific">Ceratopteris richardii</name>
    <name type="common">Triangle waterfern</name>
    <dbReference type="NCBI Taxonomy" id="49495"/>
    <lineage>
        <taxon>Eukaryota</taxon>
        <taxon>Viridiplantae</taxon>
        <taxon>Streptophyta</taxon>
        <taxon>Embryophyta</taxon>
        <taxon>Tracheophyta</taxon>
        <taxon>Polypodiopsida</taxon>
        <taxon>Polypodiidae</taxon>
        <taxon>Polypodiales</taxon>
        <taxon>Pteridineae</taxon>
        <taxon>Pteridaceae</taxon>
        <taxon>Parkerioideae</taxon>
        <taxon>Ceratopteris</taxon>
    </lineage>
</organism>
<keyword evidence="10 17" id="KW-1133">Transmembrane helix</keyword>
<dbReference type="EMBL" id="CM035428">
    <property type="protein sequence ID" value="KAH7301515.1"/>
    <property type="molecule type" value="Genomic_DNA"/>
</dbReference>
<evidence type="ECO:0000256" key="10">
    <source>
        <dbReference type="ARBA" id="ARBA00022989"/>
    </source>
</evidence>
<dbReference type="Pfam" id="PF07714">
    <property type="entry name" value="PK_Tyr_Ser-Thr"/>
    <property type="match status" value="1"/>
</dbReference>
<keyword evidence="6 18" id="KW-0732">Signal</keyword>
<dbReference type="InterPro" id="IPR017441">
    <property type="entry name" value="Protein_kinase_ATP_BS"/>
</dbReference>
<sequence>MDLQPNFILAFFAAAYLFIPSASSASSSPSSCPMDFSYVSTFYPAACGGSFSEQGPSDACCLAAFNTFGIGIALYLRQSHFFELADNATAYSCYAAYQSSLYAAGLLGFSVLDCQQFSNSSHFVRSPFLCSGIETAADWRSKVGTTAMDTACKGDLSNAAVCRVCTEQALTAIATASSLSANNSDCLYFGVLYASGIVNEFGPAHPSTATCLLGIQPSTSTSRSSHRVAIYFAAGAATVFCLGCIIVVLVWLWWRRKQQLYHIRFVRTNRRLLNAKLQPNVGAMWYEYEDIRLATNNFSTKNLIGSGGFATVYRGIMPDGSHVAVKSIKNCTKEGDAEFCNEVEVINSVRHRNLVALRGCCVASNTSFGHLRLLIYDYMPNGSLEDYLFRNGKPVLESADKERIALDIARGLVYLHTGVQPAIIHRDIKTNNILLDENLNAYVSDFGLAKVTLEGMTHMTTRVAGTQGYMAPEYALYGQLTEKSDVYSFGVLLLVLVSGRQALDLREDYPLITDWAWAMVKRGNTLGVVDERVRNQGSACSMERIVHIGILCAHLLVAFRPTMSQALKMLQGSLDIPQIPDRPLPLTHDNLCIFNSSSSFSSVNSVADVRMYPDSR</sequence>
<keyword evidence="5 17" id="KW-0812">Transmembrane</keyword>
<evidence type="ECO:0000256" key="6">
    <source>
        <dbReference type="ARBA" id="ARBA00022729"/>
    </source>
</evidence>
<evidence type="ECO:0000256" key="2">
    <source>
        <dbReference type="ARBA" id="ARBA00012513"/>
    </source>
</evidence>
<comment type="caution">
    <text evidence="20">The sequence shown here is derived from an EMBL/GenBank/DDBJ whole genome shotgun (WGS) entry which is preliminary data.</text>
</comment>
<comment type="subcellular location">
    <subcellularLocation>
        <location evidence="1">Membrane</location>
        <topology evidence="1">Single-pass type I membrane protein</topology>
    </subcellularLocation>
</comment>
<dbReference type="InterPro" id="IPR043891">
    <property type="entry name" value="SPARK"/>
</dbReference>
<evidence type="ECO:0000256" key="15">
    <source>
        <dbReference type="ARBA" id="ARBA00048679"/>
    </source>
</evidence>
<dbReference type="Proteomes" id="UP000825935">
    <property type="component" value="Chromosome 23"/>
</dbReference>
<evidence type="ECO:0000256" key="18">
    <source>
        <dbReference type="SAM" id="SignalP"/>
    </source>
</evidence>
<proteinExistence type="predicted"/>
<dbReference type="SMART" id="SM00220">
    <property type="entry name" value="S_TKc"/>
    <property type="match status" value="1"/>
</dbReference>
<dbReference type="InterPro" id="IPR052059">
    <property type="entry name" value="CR_Ser/Thr_kinase"/>
</dbReference>
<accession>A0A8T2S0Z8</accession>
<dbReference type="EC" id="2.7.11.1" evidence="2"/>
<dbReference type="PANTHER" id="PTHR47973">
    <property type="entry name" value="CYSTEINE-RICH RECEPTOR-LIKE PROTEIN KINASE 3"/>
    <property type="match status" value="1"/>
</dbReference>
<dbReference type="GO" id="GO:0005524">
    <property type="term" value="F:ATP binding"/>
    <property type="evidence" value="ECO:0007669"/>
    <property type="project" value="UniProtKB-UniRule"/>
</dbReference>
<keyword evidence="8" id="KW-0418">Kinase</keyword>
<dbReference type="OMA" id="PDYCAGV"/>
<evidence type="ECO:0000256" key="7">
    <source>
        <dbReference type="ARBA" id="ARBA00022741"/>
    </source>
</evidence>
<evidence type="ECO:0000256" key="9">
    <source>
        <dbReference type="ARBA" id="ARBA00022840"/>
    </source>
</evidence>
<dbReference type="InterPro" id="IPR001245">
    <property type="entry name" value="Ser-Thr/Tyr_kinase_cat_dom"/>
</dbReference>
<keyword evidence="13" id="KW-0325">Glycoprotein</keyword>
<comment type="catalytic activity">
    <reaction evidence="14">
        <text>L-threonyl-[protein] + ATP = O-phospho-L-threonyl-[protein] + ADP + H(+)</text>
        <dbReference type="Rhea" id="RHEA:46608"/>
        <dbReference type="Rhea" id="RHEA-COMP:11060"/>
        <dbReference type="Rhea" id="RHEA-COMP:11605"/>
        <dbReference type="ChEBI" id="CHEBI:15378"/>
        <dbReference type="ChEBI" id="CHEBI:30013"/>
        <dbReference type="ChEBI" id="CHEBI:30616"/>
        <dbReference type="ChEBI" id="CHEBI:61977"/>
        <dbReference type="ChEBI" id="CHEBI:456216"/>
        <dbReference type="EC" id="2.7.11.1"/>
    </reaction>
</comment>
<evidence type="ECO:0000256" key="1">
    <source>
        <dbReference type="ARBA" id="ARBA00004479"/>
    </source>
</evidence>
<dbReference type="InterPro" id="IPR008271">
    <property type="entry name" value="Ser/Thr_kinase_AS"/>
</dbReference>
<evidence type="ECO:0000256" key="11">
    <source>
        <dbReference type="ARBA" id="ARBA00023136"/>
    </source>
</evidence>
<dbReference type="InterPro" id="IPR011009">
    <property type="entry name" value="Kinase-like_dom_sf"/>
</dbReference>
<evidence type="ECO:0000256" key="17">
    <source>
        <dbReference type="SAM" id="Phobius"/>
    </source>
</evidence>
<dbReference type="GO" id="GO:0016020">
    <property type="term" value="C:membrane"/>
    <property type="evidence" value="ECO:0007669"/>
    <property type="project" value="UniProtKB-SubCell"/>
</dbReference>
<evidence type="ECO:0000313" key="21">
    <source>
        <dbReference type="Proteomes" id="UP000825935"/>
    </source>
</evidence>
<feature type="chain" id="PRO_5035871027" description="non-specific serine/threonine protein kinase" evidence="18">
    <location>
        <begin position="25"/>
        <end position="616"/>
    </location>
</feature>
<dbReference type="FunFam" id="3.30.200.20:FF:000162">
    <property type="entry name" value="Adenine nucleotide alpha hydrolase-like domain kinase"/>
    <property type="match status" value="1"/>
</dbReference>
<feature type="signal peptide" evidence="18">
    <location>
        <begin position="1"/>
        <end position="24"/>
    </location>
</feature>
<dbReference type="PROSITE" id="PS00108">
    <property type="entry name" value="PROTEIN_KINASE_ST"/>
    <property type="match status" value="1"/>
</dbReference>
<keyword evidence="21" id="KW-1185">Reference proteome</keyword>
<dbReference type="Gene3D" id="3.30.200.20">
    <property type="entry name" value="Phosphorylase Kinase, domain 1"/>
    <property type="match status" value="1"/>
</dbReference>
<evidence type="ECO:0000256" key="14">
    <source>
        <dbReference type="ARBA" id="ARBA00047899"/>
    </source>
</evidence>
<keyword evidence="7 16" id="KW-0547">Nucleotide-binding</keyword>
<keyword evidence="9 16" id="KW-0067">ATP-binding</keyword>
<dbReference type="Gene3D" id="1.10.510.10">
    <property type="entry name" value="Transferase(Phosphotransferase) domain 1"/>
    <property type="match status" value="1"/>
</dbReference>
<evidence type="ECO:0000256" key="16">
    <source>
        <dbReference type="PROSITE-ProRule" id="PRU10141"/>
    </source>
</evidence>
<dbReference type="SUPFAM" id="SSF56112">
    <property type="entry name" value="Protein kinase-like (PK-like)"/>
    <property type="match status" value="1"/>
</dbReference>
<evidence type="ECO:0000256" key="5">
    <source>
        <dbReference type="ARBA" id="ARBA00022692"/>
    </source>
</evidence>
<dbReference type="InterPro" id="IPR000719">
    <property type="entry name" value="Prot_kinase_dom"/>
</dbReference>
<dbReference type="Pfam" id="PF19160">
    <property type="entry name" value="SPARK"/>
    <property type="match status" value="1"/>
</dbReference>
<feature type="domain" description="Protein kinase" evidence="19">
    <location>
        <begin position="298"/>
        <end position="574"/>
    </location>
</feature>
<dbReference type="GO" id="GO:0004674">
    <property type="term" value="F:protein serine/threonine kinase activity"/>
    <property type="evidence" value="ECO:0007669"/>
    <property type="project" value="UniProtKB-KW"/>
</dbReference>
<dbReference type="CDD" id="cd14066">
    <property type="entry name" value="STKc_IRAK"/>
    <property type="match status" value="1"/>
</dbReference>
<dbReference type="PROSITE" id="PS00107">
    <property type="entry name" value="PROTEIN_KINASE_ATP"/>
    <property type="match status" value="1"/>
</dbReference>
<keyword evidence="3" id="KW-0723">Serine/threonine-protein kinase</keyword>
<evidence type="ECO:0000256" key="13">
    <source>
        <dbReference type="ARBA" id="ARBA00023180"/>
    </source>
</evidence>